<organism evidence="3 4">
    <name type="scientific">Sinosporangium siamense</name>
    <dbReference type="NCBI Taxonomy" id="1367973"/>
    <lineage>
        <taxon>Bacteria</taxon>
        <taxon>Bacillati</taxon>
        <taxon>Actinomycetota</taxon>
        <taxon>Actinomycetes</taxon>
        <taxon>Streptosporangiales</taxon>
        <taxon>Streptosporangiaceae</taxon>
        <taxon>Sinosporangium</taxon>
    </lineage>
</organism>
<dbReference type="PANTHER" id="PTHR30015:SF7">
    <property type="entry name" value="TYPE IV METHYL-DIRECTED RESTRICTION ENZYME ECOKMRR"/>
    <property type="match status" value="1"/>
</dbReference>
<dbReference type="GO" id="GO:0009307">
    <property type="term" value="P:DNA restriction-modification system"/>
    <property type="evidence" value="ECO:0007669"/>
    <property type="project" value="InterPro"/>
</dbReference>
<dbReference type="AlphaFoldDB" id="A0A919V848"/>
<evidence type="ECO:0000313" key="3">
    <source>
        <dbReference type="EMBL" id="GII93811.1"/>
    </source>
</evidence>
<keyword evidence="1" id="KW-0812">Transmembrane</keyword>
<dbReference type="GO" id="GO:0015666">
    <property type="term" value="F:restriction endodeoxyribonuclease activity"/>
    <property type="evidence" value="ECO:0007669"/>
    <property type="project" value="TreeGrafter"/>
</dbReference>
<dbReference type="GO" id="GO:0003677">
    <property type="term" value="F:DNA binding"/>
    <property type="evidence" value="ECO:0007669"/>
    <property type="project" value="InterPro"/>
</dbReference>
<evidence type="ECO:0000256" key="1">
    <source>
        <dbReference type="SAM" id="Phobius"/>
    </source>
</evidence>
<dbReference type="Gene3D" id="3.40.1350.10">
    <property type="match status" value="1"/>
</dbReference>
<dbReference type="Pfam" id="PF04471">
    <property type="entry name" value="Mrr_cat"/>
    <property type="match status" value="1"/>
</dbReference>
<dbReference type="Proteomes" id="UP000606172">
    <property type="component" value="Unassembled WGS sequence"/>
</dbReference>
<name>A0A919V848_9ACTN</name>
<gene>
    <name evidence="3" type="ORF">Ssi02_40420</name>
</gene>
<keyword evidence="1" id="KW-1133">Transmembrane helix</keyword>
<dbReference type="EMBL" id="BOOW01000026">
    <property type="protein sequence ID" value="GII93811.1"/>
    <property type="molecule type" value="Genomic_DNA"/>
</dbReference>
<dbReference type="PANTHER" id="PTHR30015">
    <property type="entry name" value="MRR RESTRICTION SYSTEM PROTEIN"/>
    <property type="match status" value="1"/>
</dbReference>
<evidence type="ECO:0000313" key="4">
    <source>
        <dbReference type="Proteomes" id="UP000606172"/>
    </source>
</evidence>
<comment type="caution">
    <text evidence="3">The sequence shown here is derived from an EMBL/GenBank/DDBJ whole genome shotgun (WGS) entry which is preliminary data.</text>
</comment>
<feature type="domain" description="Restriction endonuclease type IV Mrr" evidence="2">
    <location>
        <begin position="93"/>
        <end position="204"/>
    </location>
</feature>
<dbReference type="InterPro" id="IPR007560">
    <property type="entry name" value="Restrct_endonuc_IV_Mrr"/>
</dbReference>
<keyword evidence="1" id="KW-0472">Membrane</keyword>
<feature type="transmembrane region" description="Helical" evidence="1">
    <location>
        <begin position="20"/>
        <end position="43"/>
    </location>
</feature>
<dbReference type="InterPro" id="IPR011335">
    <property type="entry name" value="Restrct_endonuc-II-like"/>
</dbReference>
<dbReference type="RefSeq" id="WP_204027477.1">
    <property type="nucleotide sequence ID" value="NZ_BOOW01000026.1"/>
</dbReference>
<evidence type="ECO:0000259" key="2">
    <source>
        <dbReference type="Pfam" id="PF04471"/>
    </source>
</evidence>
<accession>A0A919V848</accession>
<dbReference type="SUPFAM" id="SSF52980">
    <property type="entry name" value="Restriction endonuclease-like"/>
    <property type="match status" value="1"/>
</dbReference>
<sequence>MAKRRPATRRRRNRTSRGQISLSGLAVAIFLVVVIAALVEAFLDFLGDHWPWLTAVAVALAACAAGGLVVRARLVAARERQWMLDHAALERVDTLSGPEFERLTAALLRRDGFAQVTELGRAGDGGVDLTAVGPGGERLAFQCKRYAGKVGAPEVRNFLGALAFTWAGHTGVLITSGHLTGPAMEEARRADLVVLERDDLARWLSGAASLPSRAL</sequence>
<dbReference type="InterPro" id="IPR011856">
    <property type="entry name" value="tRNA_endonuc-like_dom_sf"/>
</dbReference>
<proteinExistence type="predicted"/>
<protein>
    <recommendedName>
        <fullName evidence="2">Restriction endonuclease type IV Mrr domain-containing protein</fullName>
    </recommendedName>
</protein>
<reference evidence="3" key="1">
    <citation type="submission" date="2021-01" db="EMBL/GenBank/DDBJ databases">
        <title>Whole genome shotgun sequence of Sinosporangium siamense NBRC 109515.</title>
        <authorList>
            <person name="Komaki H."/>
            <person name="Tamura T."/>
        </authorList>
    </citation>
    <scope>NUCLEOTIDE SEQUENCE</scope>
    <source>
        <strain evidence="3">NBRC 109515</strain>
    </source>
</reference>
<keyword evidence="4" id="KW-1185">Reference proteome</keyword>
<dbReference type="InterPro" id="IPR052906">
    <property type="entry name" value="Type_IV_Methyl-Rstrct_Enzyme"/>
</dbReference>
<feature type="transmembrane region" description="Helical" evidence="1">
    <location>
        <begin position="49"/>
        <end position="70"/>
    </location>
</feature>